<dbReference type="PROSITE" id="PS51085">
    <property type="entry name" value="2FE2S_FER_2"/>
    <property type="match status" value="1"/>
</dbReference>
<dbReference type="Gene3D" id="3.10.20.30">
    <property type="match status" value="1"/>
</dbReference>
<dbReference type="RefSeq" id="WP_041102400.1">
    <property type="nucleotide sequence ID" value="NZ_AP012547.1"/>
</dbReference>
<dbReference type="InterPro" id="IPR017927">
    <property type="entry name" value="FAD-bd_FR_type"/>
</dbReference>
<evidence type="ECO:0000259" key="4">
    <source>
        <dbReference type="PROSITE" id="PS51384"/>
    </source>
</evidence>
<dbReference type="HOGENOM" id="CLU_548488_0_0_4"/>
<dbReference type="GO" id="GO:0051537">
    <property type="term" value="F:2 iron, 2 sulfur cluster binding"/>
    <property type="evidence" value="ECO:0007669"/>
    <property type="project" value="UniProtKB-KW"/>
</dbReference>
<dbReference type="InterPro" id="IPR012675">
    <property type="entry name" value="Beta-grasp_dom_sf"/>
</dbReference>
<keyword evidence="6" id="KW-1185">Reference proteome</keyword>
<dbReference type="InterPro" id="IPR039261">
    <property type="entry name" value="FNR_nucleotide-bd"/>
</dbReference>
<dbReference type="InterPro" id="IPR006058">
    <property type="entry name" value="2Fe2S_fd_BS"/>
</dbReference>
<dbReference type="EMBL" id="AP012547">
    <property type="protein sequence ID" value="BAO30722.1"/>
    <property type="molecule type" value="Genomic_DNA"/>
</dbReference>
<accession>W0SIM2</accession>
<dbReference type="InterPro" id="IPR017938">
    <property type="entry name" value="Riboflavin_synthase-like_b-brl"/>
</dbReference>
<dbReference type="AlphaFoldDB" id="W0SIM2"/>
<dbReference type="InterPro" id="IPR050415">
    <property type="entry name" value="MRET"/>
</dbReference>
<dbReference type="PROSITE" id="PS00197">
    <property type="entry name" value="2FE2S_FER_1"/>
    <property type="match status" value="1"/>
</dbReference>
<reference evidence="5 6" key="1">
    <citation type="journal article" date="2014" name="Syst. Appl. Microbiol.">
        <title>Complete genomes of freshwater sulfur oxidizers Sulfuricella denitrificans skB26 and Sulfuritalea hydrogenivorans sk43H: genetic insights into the sulfur oxidation pathway of betaproteobacteria.</title>
        <authorList>
            <person name="Watanabe T."/>
            <person name="Kojima H."/>
            <person name="Fukui M."/>
        </authorList>
    </citation>
    <scope>NUCLEOTIDE SEQUENCE [LARGE SCALE GENOMIC DNA]</scope>
    <source>
        <strain evidence="5">DSM22779</strain>
    </source>
</reference>
<dbReference type="Gene3D" id="3.40.50.80">
    <property type="entry name" value="Nucleotide-binding domain of ferredoxin-NADP reductase (FNR) module"/>
    <property type="match status" value="1"/>
</dbReference>
<evidence type="ECO:0000259" key="3">
    <source>
        <dbReference type="PROSITE" id="PS51085"/>
    </source>
</evidence>
<evidence type="ECO:0000256" key="1">
    <source>
        <dbReference type="ARBA" id="ARBA00001974"/>
    </source>
</evidence>
<dbReference type="SUPFAM" id="SSF54292">
    <property type="entry name" value="2Fe-2S ferredoxin-like"/>
    <property type="match status" value="1"/>
</dbReference>
<dbReference type="SUPFAM" id="SSF63380">
    <property type="entry name" value="Riboflavin synthase domain-like"/>
    <property type="match status" value="1"/>
</dbReference>
<dbReference type="PROSITE" id="PS51384">
    <property type="entry name" value="FAD_FR"/>
    <property type="match status" value="1"/>
</dbReference>
<dbReference type="CDD" id="cd00207">
    <property type="entry name" value="fer2"/>
    <property type="match status" value="1"/>
</dbReference>
<feature type="domain" description="2Fe-2S ferredoxin-type" evidence="3">
    <location>
        <begin position="159"/>
        <end position="250"/>
    </location>
</feature>
<keyword evidence="2" id="KW-0001">2Fe-2S</keyword>
<keyword evidence="2" id="KW-0408">Iron</keyword>
<dbReference type="KEGG" id="shd:SUTH_02943"/>
<evidence type="ECO:0000313" key="6">
    <source>
        <dbReference type="Proteomes" id="UP000031637"/>
    </source>
</evidence>
<evidence type="ECO:0000256" key="2">
    <source>
        <dbReference type="ARBA" id="ARBA00022714"/>
    </source>
</evidence>
<dbReference type="InterPro" id="IPR001041">
    <property type="entry name" value="2Fe-2S_ferredoxin-type"/>
</dbReference>
<dbReference type="Gene3D" id="2.40.30.10">
    <property type="entry name" value="Translation factors"/>
    <property type="match status" value="1"/>
</dbReference>
<keyword evidence="2" id="KW-0411">Iron-sulfur</keyword>
<proteinExistence type="predicted"/>
<dbReference type="PANTHER" id="PTHR47354">
    <property type="entry name" value="NADH OXIDOREDUCTASE HCR"/>
    <property type="match status" value="1"/>
</dbReference>
<dbReference type="GO" id="GO:0016491">
    <property type="term" value="F:oxidoreductase activity"/>
    <property type="evidence" value="ECO:0007669"/>
    <property type="project" value="InterPro"/>
</dbReference>
<sequence>MSQWLTLSRAAHLLGISRVALQKRIRDGELRSFDGMVAADDLQRAWPELNLDESGSFEKTRAIREDSFARRLRERFLPTQEALAQRLFAQGQEFAESQRMLTRYHALFEALRARLAASPAPTLDELAGLLDDGLARALSAPAPADDVTALDAMLRVMSAHVTVKPSGREFFVEGSETLLKAALRAGLAPNYGCGNGVCGLCKARVVAGEARTVAPSDYRFSEAEKAQNHVLMCSCTAVSSDLVLEVLEAGAPEDIPEQRIVAKVRRIDALSDDVIRLHLQTPRSNRMRFLAGQRVTLGVRSGVADGSDIHGEYPVASCPCDDRNLIFHVARGDRRAASAVPGDTASHNFSACLFDGRVRIADDVSVWGPWGSFVLEKASARPLVFIAVEHGFAPINSLIEHAVAVDAAESITLYWASARPGGQYLPNQCRAWAEALDEFSYRALANDELPAAIAANAALPHSDVYLAGTAEAVEPLAAALLAAGVPTAQLHVEGL</sequence>
<keyword evidence="2" id="KW-0479">Metal-binding</keyword>
<dbReference type="SUPFAM" id="SSF52343">
    <property type="entry name" value="Ferredoxin reductase-like, C-terminal NADP-linked domain"/>
    <property type="match status" value="1"/>
</dbReference>
<dbReference type="STRING" id="1223802.SUTH_02943"/>
<gene>
    <name evidence="5" type="ORF">SUTH_02943</name>
</gene>
<evidence type="ECO:0000313" key="5">
    <source>
        <dbReference type="EMBL" id="BAO30722.1"/>
    </source>
</evidence>
<organism evidence="5 6">
    <name type="scientific">Sulfuritalea hydrogenivorans sk43H</name>
    <dbReference type="NCBI Taxonomy" id="1223802"/>
    <lineage>
        <taxon>Bacteria</taxon>
        <taxon>Pseudomonadati</taxon>
        <taxon>Pseudomonadota</taxon>
        <taxon>Betaproteobacteria</taxon>
        <taxon>Nitrosomonadales</taxon>
        <taxon>Sterolibacteriaceae</taxon>
        <taxon>Sulfuritalea</taxon>
    </lineage>
</organism>
<dbReference type="Proteomes" id="UP000031637">
    <property type="component" value="Chromosome"/>
</dbReference>
<comment type="cofactor">
    <cofactor evidence="1">
        <name>FAD</name>
        <dbReference type="ChEBI" id="CHEBI:57692"/>
    </cofactor>
</comment>
<name>W0SIM2_9PROT</name>
<feature type="domain" description="FAD-binding FR-type" evidence="4">
    <location>
        <begin position="257"/>
        <end position="376"/>
    </location>
</feature>
<protein>
    <submittedName>
        <fullName evidence="5">Flavodoxin reductase family protein</fullName>
    </submittedName>
</protein>
<dbReference type="PANTHER" id="PTHR47354:SF5">
    <property type="entry name" value="PROTEIN RFBI"/>
    <property type="match status" value="1"/>
</dbReference>
<dbReference type="InterPro" id="IPR036010">
    <property type="entry name" value="2Fe-2S_ferredoxin-like_sf"/>
</dbReference>
<dbReference type="Pfam" id="PF00111">
    <property type="entry name" value="Fer2"/>
    <property type="match status" value="1"/>
</dbReference>